<dbReference type="GO" id="GO:0052621">
    <property type="term" value="F:diguanylate cyclase activity"/>
    <property type="evidence" value="ECO:0007669"/>
    <property type="project" value="TreeGrafter"/>
</dbReference>
<dbReference type="Gene3D" id="3.30.70.270">
    <property type="match status" value="1"/>
</dbReference>
<dbReference type="PROSITE" id="PS50887">
    <property type="entry name" value="GGDEF"/>
    <property type="match status" value="1"/>
</dbReference>
<proteinExistence type="predicted"/>
<dbReference type="NCBIfam" id="TIGR00254">
    <property type="entry name" value="GGDEF"/>
    <property type="match status" value="1"/>
</dbReference>
<organism evidence="2">
    <name type="scientific">hydrothermal vent metagenome</name>
    <dbReference type="NCBI Taxonomy" id="652676"/>
    <lineage>
        <taxon>unclassified sequences</taxon>
        <taxon>metagenomes</taxon>
        <taxon>ecological metagenomes</taxon>
    </lineage>
</organism>
<dbReference type="PANTHER" id="PTHR45138:SF9">
    <property type="entry name" value="DIGUANYLATE CYCLASE DGCM-RELATED"/>
    <property type="match status" value="1"/>
</dbReference>
<dbReference type="EMBL" id="FPHM01000003">
    <property type="protein sequence ID" value="SFV52626.1"/>
    <property type="molecule type" value="Genomic_DNA"/>
</dbReference>
<evidence type="ECO:0000259" key="1">
    <source>
        <dbReference type="PROSITE" id="PS50887"/>
    </source>
</evidence>
<dbReference type="InterPro" id="IPR050469">
    <property type="entry name" value="Diguanylate_Cyclase"/>
</dbReference>
<dbReference type="InterPro" id="IPR043128">
    <property type="entry name" value="Rev_trsase/Diguanyl_cyclase"/>
</dbReference>
<dbReference type="Pfam" id="PF00990">
    <property type="entry name" value="GGDEF"/>
    <property type="match status" value="1"/>
</dbReference>
<protein>
    <submittedName>
        <fullName evidence="2">GGDEF domain protein</fullName>
    </submittedName>
</protein>
<dbReference type="SUPFAM" id="SSF55073">
    <property type="entry name" value="Nucleotide cyclase"/>
    <property type="match status" value="1"/>
</dbReference>
<name>A0A1W1BGF9_9ZZZZ</name>
<dbReference type="FunFam" id="3.30.70.270:FF:000001">
    <property type="entry name" value="Diguanylate cyclase domain protein"/>
    <property type="match status" value="1"/>
</dbReference>
<accession>A0A1W1BGF9</accession>
<dbReference type="InterPro" id="IPR029787">
    <property type="entry name" value="Nucleotide_cyclase"/>
</dbReference>
<dbReference type="AlphaFoldDB" id="A0A1W1BGF9"/>
<reference evidence="2" key="1">
    <citation type="submission" date="2016-10" db="EMBL/GenBank/DDBJ databases">
        <authorList>
            <person name="de Groot N.N."/>
        </authorList>
    </citation>
    <scope>NUCLEOTIDE SEQUENCE</scope>
</reference>
<dbReference type="SMART" id="SM00267">
    <property type="entry name" value="GGDEF"/>
    <property type="match status" value="1"/>
</dbReference>
<dbReference type="InterPro" id="IPR000160">
    <property type="entry name" value="GGDEF_dom"/>
</dbReference>
<evidence type="ECO:0000313" key="2">
    <source>
        <dbReference type="EMBL" id="SFV52626.1"/>
    </source>
</evidence>
<feature type="domain" description="GGDEF" evidence="1">
    <location>
        <begin position="46"/>
        <end position="175"/>
    </location>
</feature>
<dbReference type="PANTHER" id="PTHR45138">
    <property type="entry name" value="REGULATORY COMPONENTS OF SENSORY TRANSDUCTION SYSTEM"/>
    <property type="match status" value="1"/>
</dbReference>
<sequence length="182" mass="21167">MEKTEQLFTLSKITKLSNELQIDTLTGVYKKSYFNTQLEKMMREHEALILVVIDIDDFKAVNDTYGHQSGDTILIEFTRLIQANIRTYDMFSRWGGEEFLLLFRHTNLENAIKKLERLRKIIEEHNFSHISSLTASFGLSLRNDNDDVHSLVERADLGLYEAKKSGKNRVIYKAYPHPSKLP</sequence>
<dbReference type="CDD" id="cd01949">
    <property type="entry name" value="GGDEF"/>
    <property type="match status" value="1"/>
</dbReference>
<gene>
    <name evidence="2" type="ORF">MNB_SV-13-795</name>
</gene>